<dbReference type="OrthoDB" id="1046782at2759"/>
<dbReference type="AlphaFoldDB" id="A0A6A6CMQ3"/>
<reference evidence="1" key="1">
    <citation type="journal article" date="2020" name="Stud. Mycol.">
        <title>101 Dothideomycetes genomes: a test case for predicting lifestyles and emergence of pathogens.</title>
        <authorList>
            <person name="Haridas S."/>
            <person name="Albert R."/>
            <person name="Binder M."/>
            <person name="Bloem J."/>
            <person name="Labutti K."/>
            <person name="Salamov A."/>
            <person name="Andreopoulos B."/>
            <person name="Baker S."/>
            <person name="Barry K."/>
            <person name="Bills G."/>
            <person name="Bluhm B."/>
            <person name="Cannon C."/>
            <person name="Castanera R."/>
            <person name="Culley D."/>
            <person name="Daum C."/>
            <person name="Ezra D."/>
            <person name="Gonzalez J."/>
            <person name="Henrissat B."/>
            <person name="Kuo A."/>
            <person name="Liang C."/>
            <person name="Lipzen A."/>
            <person name="Lutzoni F."/>
            <person name="Magnuson J."/>
            <person name="Mondo S."/>
            <person name="Nolan M."/>
            <person name="Ohm R."/>
            <person name="Pangilinan J."/>
            <person name="Park H.-J."/>
            <person name="Ramirez L."/>
            <person name="Alfaro M."/>
            <person name="Sun H."/>
            <person name="Tritt A."/>
            <person name="Yoshinaga Y."/>
            <person name="Zwiers L.-H."/>
            <person name="Turgeon B."/>
            <person name="Goodwin S."/>
            <person name="Spatafora J."/>
            <person name="Crous P."/>
            <person name="Grigoriev I."/>
        </authorList>
    </citation>
    <scope>NUCLEOTIDE SEQUENCE</scope>
    <source>
        <strain evidence="1">ATCC 36951</strain>
    </source>
</reference>
<dbReference type="RefSeq" id="XP_033669426.1">
    <property type="nucleotide sequence ID" value="XM_033812302.1"/>
</dbReference>
<evidence type="ECO:0000313" key="2">
    <source>
        <dbReference type="Proteomes" id="UP000799537"/>
    </source>
</evidence>
<accession>A0A6A6CMQ3</accession>
<dbReference type="EMBL" id="ML993590">
    <property type="protein sequence ID" value="KAF2168537.1"/>
    <property type="molecule type" value="Genomic_DNA"/>
</dbReference>
<name>A0A6A6CMQ3_ZASCE</name>
<keyword evidence="2" id="KW-1185">Reference proteome</keyword>
<proteinExistence type="predicted"/>
<evidence type="ECO:0000313" key="1">
    <source>
        <dbReference type="EMBL" id="KAF2168537.1"/>
    </source>
</evidence>
<sequence>MSSSLAAQVCRSFGECEDAWPRDWLNSTSPSRSLPREIIQLRTSLDADFVPTKIEYENTVKRMFLEIVDTAQEYTKRKLFGLAAEEEIFRLKLGSINIEYDRSYIEILSNLSTDLDSVSGALVAVRSDKTYQISRFLKEVDPLLISLRSRLKKLVRLKDDICDHRHTDLAQENNTILRLPKGLVTFSGHANNVYRMLQERDCLTRTRRVSQFVDATSSSGQSQLNTASSWLHAPEAAGQGNMEIEERSPIKNICVHLTDERKLEGILQDSNDSYSVKVASPGKVAGASGTPGPRMATLESVLAHSLHPQPYLAKYFDNDWSDVSADTADQPAQSLGDILSRLFPVRSSWEPHRSGTLLSRLFKHLAWPAIPSDRESRHAINEVLSEIESDYGYGLGSALRWCLETQTSDANDLSWRAAMQAKVVEPLKALSEITSTALRTTEFDMTADQLKDALKRSTMVCPEPIRQTPTHRFDFDVGFCPRGALESLVRHHEDLLKILYMQTARSSVSEGSISHDSDLQKATEANSFFAGLMKRPHFWQVLASLIYSKTTPSSKMWLATWSRFTSACRNVQEHFEIFTEKSLPFDNVHLETLFHESSTDIVLFRTMQYMFCAATLEQDCQLENILVTYEDDPETGQRRPHQHPRRPRATLPRRVLVQTRGDPYFPNAAPEARIGDGLVGASSDVWAFGTVLAQYLAWLYGGNEALEDLRARLLKDYSDMTFFRVIRPPENSASNGGLQSNKGADEDASLTTGIAQEYAVVKEQALAWFDDRMAGHSELSNCTGTHSADQTRLQDTLFAACWKLLREKVLICDHRHRAQIEDVCEELSRRQQALGVGKGSL</sequence>
<gene>
    <name evidence="1" type="ORF">M409DRAFT_53197</name>
</gene>
<organism evidence="1 2">
    <name type="scientific">Zasmidium cellare ATCC 36951</name>
    <dbReference type="NCBI Taxonomy" id="1080233"/>
    <lineage>
        <taxon>Eukaryota</taxon>
        <taxon>Fungi</taxon>
        <taxon>Dikarya</taxon>
        <taxon>Ascomycota</taxon>
        <taxon>Pezizomycotina</taxon>
        <taxon>Dothideomycetes</taxon>
        <taxon>Dothideomycetidae</taxon>
        <taxon>Mycosphaerellales</taxon>
        <taxon>Mycosphaerellaceae</taxon>
        <taxon>Zasmidium</taxon>
    </lineage>
</organism>
<dbReference type="Proteomes" id="UP000799537">
    <property type="component" value="Unassembled WGS sequence"/>
</dbReference>
<dbReference type="GeneID" id="54565574"/>
<protein>
    <submittedName>
        <fullName evidence="1">Uncharacterized protein</fullName>
    </submittedName>
</protein>